<evidence type="ECO:0000259" key="7">
    <source>
        <dbReference type="Pfam" id="PF00108"/>
    </source>
</evidence>
<dbReference type="EMBL" id="JAUJWU010000005">
    <property type="protein sequence ID" value="MDN7247162.1"/>
    <property type="molecule type" value="Genomic_DNA"/>
</dbReference>
<dbReference type="PANTHER" id="PTHR18919:SF107">
    <property type="entry name" value="ACETYL-COA ACETYLTRANSFERASE, CYTOSOLIC"/>
    <property type="match status" value="1"/>
</dbReference>
<organism evidence="9 10">
    <name type="scientific">Planococcus shenhongbingii</name>
    <dbReference type="NCBI Taxonomy" id="3058398"/>
    <lineage>
        <taxon>Bacteria</taxon>
        <taxon>Bacillati</taxon>
        <taxon>Bacillota</taxon>
        <taxon>Bacilli</taxon>
        <taxon>Bacillales</taxon>
        <taxon>Caryophanaceae</taxon>
        <taxon>Planococcus</taxon>
    </lineage>
</organism>
<gene>
    <name evidence="9" type="ORF">QWY13_16905</name>
</gene>
<protein>
    <recommendedName>
        <fullName evidence="2">acetyl-CoA C-acetyltransferase</fullName>
        <ecNumber evidence="2">2.3.1.9</ecNumber>
    </recommendedName>
    <alternativeName>
        <fullName evidence="5">Acetoacetyl-CoA thiolase</fullName>
    </alternativeName>
</protein>
<dbReference type="InterPro" id="IPR020613">
    <property type="entry name" value="Thiolase_CS"/>
</dbReference>
<dbReference type="CDD" id="cd00751">
    <property type="entry name" value="thiolase"/>
    <property type="match status" value="1"/>
</dbReference>
<keyword evidence="3 6" id="KW-0808">Transferase</keyword>
<dbReference type="InterPro" id="IPR020616">
    <property type="entry name" value="Thiolase_N"/>
</dbReference>
<evidence type="ECO:0000256" key="3">
    <source>
        <dbReference type="ARBA" id="ARBA00022679"/>
    </source>
</evidence>
<dbReference type="PROSITE" id="PS00098">
    <property type="entry name" value="THIOLASE_1"/>
    <property type="match status" value="1"/>
</dbReference>
<feature type="domain" description="Thiolase C-terminal" evidence="8">
    <location>
        <begin position="285"/>
        <end position="406"/>
    </location>
</feature>
<evidence type="ECO:0000313" key="10">
    <source>
        <dbReference type="Proteomes" id="UP001172142"/>
    </source>
</evidence>
<dbReference type="RefSeq" id="WP_301857457.1">
    <property type="nucleotide sequence ID" value="NZ_JAUJWU010000005.1"/>
</dbReference>
<dbReference type="NCBIfam" id="TIGR01930">
    <property type="entry name" value="AcCoA-C-Actrans"/>
    <property type="match status" value="1"/>
</dbReference>
<evidence type="ECO:0000256" key="5">
    <source>
        <dbReference type="ARBA" id="ARBA00030755"/>
    </source>
</evidence>
<dbReference type="InterPro" id="IPR020617">
    <property type="entry name" value="Thiolase_C"/>
</dbReference>
<dbReference type="Gene3D" id="3.40.47.10">
    <property type="match status" value="2"/>
</dbReference>
<dbReference type="Pfam" id="PF02803">
    <property type="entry name" value="Thiolase_C"/>
    <property type="match status" value="1"/>
</dbReference>
<accession>A0ABT8NHP5</accession>
<evidence type="ECO:0000313" key="9">
    <source>
        <dbReference type="EMBL" id="MDN7247162.1"/>
    </source>
</evidence>
<dbReference type="EC" id="2.3.1.9" evidence="2"/>
<evidence type="ECO:0000256" key="6">
    <source>
        <dbReference type="RuleBase" id="RU003557"/>
    </source>
</evidence>
<dbReference type="PROSITE" id="PS00099">
    <property type="entry name" value="THIOLASE_3"/>
    <property type="match status" value="1"/>
</dbReference>
<comment type="similarity">
    <text evidence="1 6">Belongs to the thiolase-like superfamily. Thiolase family.</text>
</comment>
<dbReference type="InterPro" id="IPR020610">
    <property type="entry name" value="Thiolase_AS"/>
</dbReference>
<dbReference type="InterPro" id="IPR020615">
    <property type="entry name" value="Thiolase_acyl_enz_int_AS"/>
</dbReference>
<dbReference type="InterPro" id="IPR016039">
    <property type="entry name" value="Thiolase-like"/>
</dbReference>
<dbReference type="GO" id="GO:0003985">
    <property type="term" value="F:acetyl-CoA C-acetyltransferase activity"/>
    <property type="evidence" value="ECO:0007669"/>
    <property type="project" value="UniProtKB-EC"/>
</dbReference>
<name>A0ABT8NHP5_9BACL</name>
<proteinExistence type="inferred from homology"/>
<evidence type="ECO:0000256" key="2">
    <source>
        <dbReference type="ARBA" id="ARBA00012705"/>
    </source>
</evidence>
<dbReference type="Pfam" id="PF00108">
    <property type="entry name" value="Thiolase_N"/>
    <property type="match status" value="1"/>
</dbReference>
<comment type="caution">
    <text evidence="9">The sequence shown here is derived from an EMBL/GenBank/DDBJ whole genome shotgun (WGS) entry which is preliminary data.</text>
</comment>
<sequence>MKLVEWKRNKNIGGKRMATFIIDGARTAFGTFGGSLKDVSDIELGVVATKEAIERSGISASDIDEIVFGNVIQTSDRSAYLARHIGLKSGMVESSSALTLNRLCGSGLQSIINGAQSIALGDAQVVVAGGTENMSLAPHVIRGTRFGSPNKAPVIDDMLWESLIDQYAGCGMGMTAENLSEKFDITREEQDKFAVQSQEKASKARDNGRFTEEIAPIVIKGKKGEEIVVETDEYIRDGANIRDLAKLKPAFKKDGTVTPGNASGINDGAAAVVLASEDYVNEHDLKPLAKVVSWGIAGVDPKIMGIGPVPASKKALEKAGLSIKDIGLFELNEAFAAQSLSVIKELGIDKEKVNVNGGAVALGHPLGASGTRITYSLALEMKKRNIQYGLAALCIGGGQGIAIILENV</sequence>
<dbReference type="SUPFAM" id="SSF53901">
    <property type="entry name" value="Thiolase-like"/>
    <property type="match status" value="2"/>
</dbReference>
<dbReference type="Proteomes" id="UP001172142">
    <property type="component" value="Unassembled WGS sequence"/>
</dbReference>
<dbReference type="InterPro" id="IPR002155">
    <property type="entry name" value="Thiolase"/>
</dbReference>
<keyword evidence="10" id="KW-1185">Reference proteome</keyword>
<dbReference type="PROSITE" id="PS00737">
    <property type="entry name" value="THIOLASE_2"/>
    <property type="match status" value="1"/>
</dbReference>
<reference evidence="9 10" key="1">
    <citation type="submission" date="2023-07" db="EMBL/GenBank/DDBJ databases">
        <title>Novel species in genus Planococcus.</title>
        <authorList>
            <person name="Ning S."/>
        </authorList>
    </citation>
    <scope>NUCLEOTIDE SEQUENCE [LARGE SCALE GENOMIC DNA]</scope>
    <source>
        <strain evidence="9 10">N017</strain>
    </source>
</reference>
<evidence type="ECO:0000259" key="8">
    <source>
        <dbReference type="Pfam" id="PF02803"/>
    </source>
</evidence>
<evidence type="ECO:0000256" key="1">
    <source>
        <dbReference type="ARBA" id="ARBA00010982"/>
    </source>
</evidence>
<keyword evidence="4 6" id="KW-0012">Acyltransferase</keyword>
<dbReference type="PANTHER" id="PTHR18919">
    <property type="entry name" value="ACETYL-COA C-ACYLTRANSFERASE"/>
    <property type="match status" value="1"/>
</dbReference>
<feature type="domain" description="Thiolase N-terminal" evidence="7">
    <location>
        <begin position="20"/>
        <end position="278"/>
    </location>
</feature>
<evidence type="ECO:0000256" key="4">
    <source>
        <dbReference type="ARBA" id="ARBA00023315"/>
    </source>
</evidence>
<dbReference type="PIRSF" id="PIRSF000429">
    <property type="entry name" value="Ac-CoA_Ac_transf"/>
    <property type="match status" value="1"/>
</dbReference>